<proteinExistence type="inferred from homology"/>
<dbReference type="PIRSF" id="PIRSF016305">
    <property type="entry name" value="LCM_mtfrase"/>
    <property type="match status" value="1"/>
</dbReference>
<comment type="similarity">
    <text evidence="2 8">Belongs to the methyltransferase superfamily. LCMT family.</text>
</comment>
<dbReference type="GO" id="GO:0032259">
    <property type="term" value="P:methylation"/>
    <property type="evidence" value="ECO:0007669"/>
    <property type="project" value="UniProtKB-KW"/>
</dbReference>
<evidence type="ECO:0000256" key="3">
    <source>
        <dbReference type="ARBA" id="ARBA00012834"/>
    </source>
</evidence>
<evidence type="ECO:0000256" key="1">
    <source>
        <dbReference type="ARBA" id="ARBA00000724"/>
    </source>
</evidence>
<feature type="binding site" evidence="9">
    <location>
        <position position="159"/>
    </location>
    <ligand>
        <name>S-adenosyl-L-methionine</name>
        <dbReference type="ChEBI" id="CHEBI:59789"/>
    </ligand>
</feature>
<dbReference type="InterPro" id="IPR016651">
    <property type="entry name" value="LCMT1"/>
</dbReference>
<evidence type="ECO:0000256" key="6">
    <source>
        <dbReference type="ARBA" id="ARBA00022679"/>
    </source>
</evidence>
<dbReference type="InterPro" id="IPR007213">
    <property type="entry name" value="Ppm1/Ppm2/Tcmp"/>
</dbReference>
<sequence>MSKHLIRQTDDDAAGSRLSCLKKKYYEDKFLNLFIQRARPRLPLINIGTYCRIKAVNECIQDFISKNREACAIVSLGAGSDTTPFHLLPTHVNLDYYEIDFEESVAAKQKVIDSNEELTRIVSESNGRYHLYGMDLRKINDERYNYHYDLNKPTLLISECCLCYLKPQEADEILQFFINKAPKTSVVVYEPLYLDDSFGRVMSENFAMRGISMPTVEAYPDLVSQVKRFEHYGFNKVIAKSLFTYYNELDKDDKERISRLEFLDELEEMILLLSHYGIIYAY</sequence>
<feature type="binding site" evidence="9">
    <location>
        <begin position="135"/>
        <end position="136"/>
    </location>
    <ligand>
        <name>S-adenosyl-L-methionine</name>
        <dbReference type="ChEBI" id="CHEBI:59789"/>
    </ligand>
</feature>
<keyword evidence="6 8" id="KW-0808">Transferase</keyword>
<evidence type="ECO:0000256" key="7">
    <source>
        <dbReference type="ARBA" id="ARBA00022691"/>
    </source>
</evidence>
<accession>A0AAV5RKY1</accession>
<dbReference type="PANTHER" id="PTHR13600:SF21">
    <property type="entry name" value="LEUCINE CARBOXYL METHYLTRANSFERASE 1"/>
    <property type="match status" value="1"/>
</dbReference>
<dbReference type="Gene3D" id="3.40.50.150">
    <property type="entry name" value="Vaccinia Virus protein VP39"/>
    <property type="match status" value="1"/>
</dbReference>
<evidence type="ECO:0000313" key="11">
    <source>
        <dbReference type="Proteomes" id="UP001362899"/>
    </source>
</evidence>
<dbReference type="PANTHER" id="PTHR13600">
    <property type="entry name" value="LEUCINE CARBOXYL METHYLTRANSFERASE"/>
    <property type="match status" value="1"/>
</dbReference>
<evidence type="ECO:0000256" key="4">
    <source>
        <dbReference type="ARBA" id="ARBA00017497"/>
    </source>
</evidence>
<evidence type="ECO:0000256" key="8">
    <source>
        <dbReference type="PIRNR" id="PIRNR016305"/>
    </source>
</evidence>
<feature type="binding site" evidence="9">
    <location>
        <position position="77"/>
    </location>
    <ligand>
        <name>S-adenosyl-L-methionine</name>
        <dbReference type="ChEBI" id="CHEBI:59789"/>
    </ligand>
</feature>
<evidence type="ECO:0000256" key="9">
    <source>
        <dbReference type="PIRSR" id="PIRSR016305-1"/>
    </source>
</evidence>
<dbReference type="Proteomes" id="UP001362899">
    <property type="component" value="Unassembled WGS sequence"/>
</dbReference>
<organism evidence="10 11">
    <name type="scientific">Starmerella bacillaris</name>
    <name type="common">Yeast</name>
    <name type="synonym">Candida zemplinina</name>
    <dbReference type="NCBI Taxonomy" id="1247836"/>
    <lineage>
        <taxon>Eukaryota</taxon>
        <taxon>Fungi</taxon>
        <taxon>Dikarya</taxon>
        <taxon>Ascomycota</taxon>
        <taxon>Saccharomycotina</taxon>
        <taxon>Dipodascomycetes</taxon>
        <taxon>Dipodascales</taxon>
        <taxon>Trichomonascaceae</taxon>
        <taxon>Starmerella</taxon>
    </lineage>
</organism>
<comment type="function">
    <text evidence="8">Methylates the carboxyl group of the C-terminal leucine residue of protein phosphatase 2A catalytic subunits to form alpha-leucine ester residues.</text>
</comment>
<dbReference type="SUPFAM" id="SSF53335">
    <property type="entry name" value="S-adenosyl-L-methionine-dependent methyltransferases"/>
    <property type="match status" value="1"/>
</dbReference>
<name>A0AAV5RKY1_STABA</name>
<comment type="catalytic activity">
    <reaction evidence="1 8">
        <text>[phosphatase 2A protein]-C-terminal L-leucine + S-adenosyl-L-methionine = [phosphatase 2A protein]-C-terminal L-leucine methyl ester + S-adenosyl-L-homocysteine</text>
        <dbReference type="Rhea" id="RHEA:48544"/>
        <dbReference type="Rhea" id="RHEA-COMP:12134"/>
        <dbReference type="Rhea" id="RHEA-COMP:12135"/>
        <dbReference type="ChEBI" id="CHEBI:57856"/>
        <dbReference type="ChEBI" id="CHEBI:59789"/>
        <dbReference type="ChEBI" id="CHEBI:90516"/>
        <dbReference type="ChEBI" id="CHEBI:90517"/>
        <dbReference type="EC" id="2.1.1.233"/>
    </reaction>
</comment>
<keyword evidence="11" id="KW-1185">Reference proteome</keyword>
<keyword evidence="7 8" id="KW-0949">S-adenosyl-L-methionine</keyword>
<dbReference type="GO" id="GO:0018423">
    <property type="term" value="F:protein C-terminal leucine carboxyl O-methyltransferase activity"/>
    <property type="evidence" value="ECO:0007669"/>
    <property type="project" value="UniProtKB-EC"/>
</dbReference>
<dbReference type="Pfam" id="PF04072">
    <property type="entry name" value="LCM"/>
    <property type="match status" value="1"/>
</dbReference>
<dbReference type="AlphaFoldDB" id="A0AAV5RKY1"/>
<evidence type="ECO:0000256" key="5">
    <source>
        <dbReference type="ARBA" id="ARBA00022603"/>
    </source>
</evidence>
<feature type="binding site" evidence="9">
    <location>
        <position position="52"/>
    </location>
    <ligand>
        <name>S-adenosyl-L-methionine</name>
        <dbReference type="ChEBI" id="CHEBI:59789"/>
    </ligand>
</feature>
<reference evidence="10 11" key="1">
    <citation type="journal article" date="2023" name="Elife">
        <title>Identification of key yeast species and microbe-microbe interactions impacting larval growth of Drosophila in the wild.</title>
        <authorList>
            <person name="Mure A."/>
            <person name="Sugiura Y."/>
            <person name="Maeda R."/>
            <person name="Honda K."/>
            <person name="Sakurai N."/>
            <person name="Takahashi Y."/>
            <person name="Watada M."/>
            <person name="Katoh T."/>
            <person name="Gotoh A."/>
            <person name="Gotoh Y."/>
            <person name="Taniguchi I."/>
            <person name="Nakamura K."/>
            <person name="Hayashi T."/>
            <person name="Katayama T."/>
            <person name="Uemura T."/>
            <person name="Hattori Y."/>
        </authorList>
    </citation>
    <scope>NUCLEOTIDE SEQUENCE [LARGE SCALE GENOMIC DNA]</scope>
    <source>
        <strain evidence="10 11">SB-73</strain>
    </source>
</reference>
<evidence type="ECO:0000313" key="10">
    <source>
        <dbReference type="EMBL" id="GMM52055.1"/>
    </source>
</evidence>
<gene>
    <name evidence="10" type="ORF">DASB73_030180</name>
</gene>
<dbReference type="EMBL" id="BTGC01000008">
    <property type="protein sequence ID" value="GMM52055.1"/>
    <property type="molecule type" value="Genomic_DNA"/>
</dbReference>
<dbReference type="InterPro" id="IPR029063">
    <property type="entry name" value="SAM-dependent_MTases_sf"/>
</dbReference>
<protein>
    <recommendedName>
        <fullName evidence="4 8">Leucine carboxyl methyltransferase 1</fullName>
        <ecNumber evidence="3 8">2.1.1.233</ecNumber>
    </recommendedName>
</protein>
<evidence type="ECO:0000256" key="2">
    <source>
        <dbReference type="ARBA" id="ARBA00010703"/>
    </source>
</evidence>
<dbReference type="EC" id="2.1.1.233" evidence="3 8"/>
<comment type="caution">
    <text evidence="10">The sequence shown here is derived from an EMBL/GenBank/DDBJ whole genome shotgun (WGS) entry which is preliminary data.</text>
</comment>
<keyword evidence="5 8" id="KW-0489">Methyltransferase</keyword>